<gene>
    <name evidence="2" type="ORF">DSM04_101592</name>
</gene>
<dbReference type="OrthoDB" id="1092050at2"/>
<evidence type="ECO:0000313" key="2">
    <source>
        <dbReference type="EMBL" id="RXG18399.1"/>
    </source>
</evidence>
<evidence type="ECO:0000313" key="3">
    <source>
        <dbReference type="Proteomes" id="UP000289821"/>
    </source>
</evidence>
<comment type="caution">
    <text evidence="2">The sequence shown here is derived from an EMBL/GenBank/DDBJ whole genome shotgun (WGS) entry which is preliminary data.</text>
</comment>
<evidence type="ECO:0000259" key="1">
    <source>
        <dbReference type="Pfam" id="PF20613"/>
    </source>
</evidence>
<protein>
    <recommendedName>
        <fullName evidence="1">HipA-like kinase domain-containing protein</fullName>
    </recommendedName>
</protein>
<dbReference type="EMBL" id="QOVI01000001">
    <property type="protein sequence ID" value="RXG18399.1"/>
    <property type="molecule type" value="Genomic_DNA"/>
</dbReference>
<feature type="domain" description="HipA-like kinase" evidence="1">
    <location>
        <begin position="25"/>
        <end position="218"/>
    </location>
</feature>
<dbReference type="RefSeq" id="WP_128759948.1">
    <property type="nucleotide sequence ID" value="NZ_QOVI01000001.1"/>
</dbReference>
<accession>A0A4Q0P2G7</accession>
<keyword evidence="3" id="KW-1185">Reference proteome</keyword>
<proteinExistence type="predicted"/>
<dbReference type="Proteomes" id="UP000289821">
    <property type="component" value="Unassembled WGS sequence"/>
</dbReference>
<dbReference type="InterPro" id="IPR046748">
    <property type="entry name" value="HipA_2"/>
</dbReference>
<name>A0A4Q0P2G7_9FLAO</name>
<organism evidence="2 3">
    <name type="scientific">Leeuwenhoekiella aestuarii</name>
    <dbReference type="NCBI Taxonomy" id="2249426"/>
    <lineage>
        <taxon>Bacteria</taxon>
        <taxon>Pseudomonadati</taxon>
        <taxon>Bacteroidota</taxon>
        <taxon>Flavobacteriia</taxon>
        <taxon>Flavobacteriales</taxon>
        <taxon>Flavobacteriaceae</taxon>
        <taxon>Leeuwenhoekiella</taxon>
    </lineage>
</organism>
<reference evidence="2 3" key="1">
    <citation type="submission" date="2018-07" db="EMBL/GenBank/DDBJ databases">
        <title>Leeuwenhoekiella genomics.</title>
        <authorList>
            <person name="Tahon G."/>
            <person name="Willems A."/>
        </authorList>
    </citation>
    <scope>NUCLEOTIDE SEQUENCE [LARGE SCALE GENOMIC DNA]</scope>
    <source>
        <strain evidence="2 3">R-50232</strain>
    </source>
</reference>
<dbReference type="AlphaFoldDB" id="A0A4Q0P2G7"/>
<sequence>MINVINTELLLEEIQTDGHAPLKFLCDNNKIYYCKYLNAFNKHELNLLAYEMISSHLLKRLSIPTPEVALVKVARGTLNKYKIRYNRRLKEGNICFGSQEITPAQELQAIQTFSKYDFNRISNPADLVRIAIFDLWTNNVDRGRNFEGGINYNLLIASELNKQKIYAFDNAFTFGGVDEIGIFNANSIPNAYNKLVLSPFYRDIIQHIAIKDFNKIVDNFIPLLFISYSELINEVIDQLPSEWLLTKNLNDRIDKFLSNKERIEAIKTIILRSKS</sequence>
<dbReference type="Pfam" id="PF20613">
    <property type="entry name" value="HipA_2"/>
    <property type="match status" value="1"/>
</dbReference>